<dbReference type="EMBL" id="CAJVPW010051363">
    <property type="protein sequence ID" value="CAG8766366.1"/>
    <property type="molecule type" value="Genomic_DNA"/>
</dbReference>
<gene>
    <name evidence="1" type="ORF">SPELUC_LOCUS15482</name>
</gene>
<keyword evidence="2" id="KW-1185">Reference proteome</keyword>
<protein>
    <submittedName>
        <fullName evidence="1">14853_t:CDS:1</fullName>
    </submittedName>
</protein>
<evidence type="ECO:0000313" key="2">
    <source>
        <dbReference type="Proteomes" id="UP000789366"/>
    </source>
</evidence>
<reference evidence="1" key="1">
    <citation type="submission" date="2021-06" db="EMBL/GenBank/DDBJ databases">
        <authorList>
            <person name="Kallberg Y."/>
            <person name="Tangrot J."/>
            <person name="Rosling A."/>
        </authorList>
    </citation>
    <scope>NUCLEOTIDE SEQUENCE</scope>
    <source>
        <strain evidence="1">28 12/20/2015</strain>
    </source>
</reference>
<comment type="caution">
    <text evidence="1">The sequence shown here is derived from an EMBL/GenBank/DDBJ whole genome shotgun (WGS) entry which is preliminary data.</text>
</comment>
<dbReference type="Proteomes" id="UP000789366">
    <property type="component" value="Unassembled WGS sequence"/>
</dbReference>
<organism evidence="1 2">
    <name type="scientific">Cetraspora pellucida</name>
    <dbReference type="NCBI Taxonomy" id="1433469"/>
    <lineage>
        <taxon>Eukaryota</taxon>
        <taxon>Fungi</taxon>
        <taxon>Fungi incertae sedis</taxon>
        <taxon>Mucoromycota</taxon>
        <taxon>Glomeromycotina</taxon>
        <taxon>Glomeromycetes</taxon>
        <taxon>Diversisporales</taxon>
        <taxon>Gigasporaceae</taxon>
        <taxon>Cetraspora</taxon>
    </lineage>
</organism>
<accession>A0ACA9QVN8</accession>
<sequence>MKLKQIIEKNVKYNVRIEKLEQKNKKLKTRLAIAEHSSVAINIQAQNNLQSKNTNAFKE</sequence>
<proteinExistence type="predicted"/>
<feature type="non-terminal residue" evidence="1">
    <location>
        <position position="59"/>
    </location>
</feature>
<evidence type="ECO:0000313" key="1">
    <source>
        <dbReference type="EMBL" id="CAG8766366.1"/>
    </source>
</evidence>
<name>A0ACA9QVN8_9GLOM</name>